<keyword evidence="1" id="KW-0067">ATP-binding</keyword>
<gene>
    <name evidence="3" type="ORF">GCM10010347_23680</name>
</gene>
<dbReference type="PANTHER" id="PTHR21621:SF0">
    <property type="entry name" value="BETA-CITRYLGLUTAMATE SYNTHASE B-RELATED"/>
    <property type="match status" value="1"/>
</dbReference>
<dbReference type="RefSeq" id="WP_190184008.1">
    <property type="nucleotide sequence ID" value="NZ_BMVP01000003.1"/>
</dbReference>
<keyword evidence="1" id="KW-0547">Nucleotide-binding</keyword>
<feature type="domain" description="ATP-grasp" evidence="2">
    <location>
        <begin position="88"/>
        <end position="268"/>
    </location>
</feature>
<keyword evidence="4" id="KW-1185">Reference proteome</keyword>
<name>A0ABQ3EVC5_9ACTN</name>
<dbReference type="Pfam" id="PF08443">
    <property type="entry name" value="RimK"/>
    <property type="match status" value="1"/>
</dbReference>
<evidence type="ECO:0000259" key="2">
    <source>
        <dbReference type="PROSITE" id="PS50975"/>
    </source>
</evidence>
<dbReference type="Proteomes" id="UP000642673">
    <property type="component" value="Unassembled WGS sequence"/>
</dbReference>
<dbReference type="PROSITE" id="PS50975">
    <property type="entry name" value="ATP_GRASP"/>
    <property type="match status" value="1"/>
</dbReference>
<dbReference type="Gene3D" id="3.40.50.20">
    <property type="match status" value="1"/>
</dbReference>
<dbReference type="InterPro" id="IPR011761">
    <property type="entry name" value="ATP-grasp"/>
</dbReference>
<proteinExistence type="predicted"/>
<dbReference type="Gene3D" id="3.30.470.20">
    <property type="entry name" value="ATP-grasp fold, B domain"/>
    <property type="match status" value="1"/>
</dbReference>
<reference evidence="4" key="1">
    <citation type="journal article" date="2019" name="Int. J. Syst. Evol. Microbiol.">
        <title>The Global Catalogue of Microorganisms (GCM) 10K type strain sequencing project: providing services to taxonomists for standard genome sequencing and annotation.</title>
        <authorList>
            <consortium name="The Broad Institute Genomics Platform"/>
            <consortium name="The Broad Institute Genome Sequencing Center for Infectious Disease"/>
            <person name="Wu L."/>
            <person name="Ma J."/>
        </authorList>
    </citation>
    <scope>NUCLEOTIDE SEQUENCE [LARGE SCALE GENOMIC DNA]</scope>
    <source>
        <strain evidence="4">JCM 4738</strain>
    </source>
</reference>
<comment type="caution">
    <text evidence="3">The sequence shown here is derived from an EMBL/GenBank/DDBJ whole genome shotgun (WGS) entry which is preliminary data.</text>
</comment>
<protein>
    <recommendedName>
        <fullName evidence="2">ATP-grasp domain-containing protein</fullName>
    </recommendedName>
</protein>
<accession>A0ABQ3EVC5</accession>
<dbReference type="InterPro" id="IPR013651">
    <property type="entry name" value="ATP-grasp_RimK-type"/>
</dbReference>
<organism evidence="3 4">
    <name type="scientific">Streptomyces cirratus</name>
    <dbReference type="NCBI Taxonomy" id="68187"/>
    <lineage>
        <taxon>Bacteria</taxon>
        <taxon>Bacillati</taxon>
        <taxon>Actinomycetota</taxon>
        <taxon>Actinomycetes</taxon>
        <taxon>Kitasatosporales</taxon>
        <taxon>Streptomycetaceae</taxon>
        <taxon>Streptomyces</taxon>
    </lineage>
</organism>
<evidence type="ECO:0000256" key="1">
    <source>
        <dbReference type="PROSITE-ProRule" id="PRU00409"/>
    </source>
</evidence>
<dbReference type="SUPFAM" id="SSF56059">
    <property type="entry name" value="Glutathione synthetase ATP-binding domain-like"/>
    <property type="match status" value="1"/>
</dbReference>
<sequence length="268" mass="28496">MRVGLITPDAGHPLLAGAAAALSPAHEVVVLDPRDEQAVAARARADVYLLKARDPRALELARALERRGAPVVNTAAATERCQDRRGMAELARRAGLPFAATTAFASLDRLAGQAGDGPGLPGLPWPVVVKSRRSRKGDLVARVDDAERLRQLSAGWGEEPVVVQAFAPNNGWDHKLYAIGDRVFAGLRRSEMAQGDPEPAQPWTEPPARWTELTLRVGEVFALDVYGVDIIDTGDGAPLIVDVNAFPGLRGRPGAPEALAALALRRAG</sequence>
<dbReference type="PANTHER" id="PTHR21621">
    <property type="entry name" value="RIBOSOMAL PROTEIN S6 MODIFICATION PROTEIN"/>
    <property type="match status" value="1"/>
</dbReference>
<dbReference type="EMBL" id="BMVP01000003">
    <property type="protein sequence ID" value="GHB52996.1"/>
    <property type="molecule type" value="Genomic_DNA"/>
</dbReference>
<evidence type="ECO:0000313" key="4">
    <source>
        <dbReference type="Proteomes" id="UP000642673"/>
    </source>
</evidence>
<evidence type="ECO:0000313" key="3">
    <source>
        <dbReference type="EMBL" id="GHB52996.1"/>
    </source>
</evidence>